<evidence type="ECO:0000313" key="1">
    <source>
        <dbReference type="Ensembl" id="ENSSGRP00000065558.1"/>
    </source>
</evidence>
<sequence length="111" mass="12957">MPQIVAKFNSSKSSACWRECGEQVTTRIHIFWEGLILVPYWTNVFGFINKHFQVNLPRDPLVAILGVKTDLIKSEKTRYLLQILLVAAKKNITMKWLQRRPPTLDERLYGQ</sequence>
<evidence type="ECO:0000313" key="2">
    <source>
        <dbReference type="Proteomes" id="UP000472262"/>
    </source>
</evidence>
<keyword evidence="2" id="KW-1185">Reference proteome</keyword>
<reference evidence="1" key="1">
    <citation type="submission" date="2025-08" db="UniProtKB">
        <authorList>
            <consortium name="Ensembl"/>
        </authorList>
    </citation>
    <scope>IDENTIFICATION</scope>
</reference>
<protein>
    <submittedName>
        <fullName evidence="1">Uncharacterized protein</fullName>
    </submittedName>
</protein>
<dbReference type="Proteomes" id="UP000472262">
    <property type="component" value="Unassembled WGS sequence"/>
</dbReference>
<dbReference type="AlphaFoldDB" id="A0A672PQX1"/>
<accession>A0A672PQX1</accession>
<dbReference type="OMA" id="PLLDNFW"/>
<dbReference type="Ensembl" id="ENSSGRT00000069892.1">
    <property type="protein sequence ID" value="ENSSGRP00000065558.1"/>
    <property type="gene ID" value="ENSSGRG00000033734.1"/>
</dbReference>
<organism evidence="1 2">
    <name type="scientific">Sinocyclocheilus grahami</name>
    <name type="common">Dianchi golden-line fish</name>
    <name type="synonym">Barbus grahami</name>
    <dbReference type="NCBI Taxonomy" id="75366"/>
    <lineage>
        <taxon>Eukaryota</taxon>
        <taxon>Metazoa</taxon>
        <taxon>Chordata</taxon>
        <taxon>Craniata</taxon>
        <taxon>Vertebrata</taxon>
        <taxon>Euteleostomi</taxon>
        <taxon>Actinopterygii</taxon>
        <taxon>Neopterygii</taxon>
        <taxon>Teleostei</taxon>
        <taxon>Ostariophysi</taxon>
        <taxon>Cypriniformes</taxon>
        <taxon>Cyprinidae</taxon>
        <taxon>Cyprininae</taxon>
        <taxon>Sinocyclocheilus</taxon>
    </lineage>
</organism>
<proteinExistence type="predicted"/>
<dbReference type="InParanoid" id="A0A672PQX1"/>
<name>A0A672PQX1_SINGR</name>
<reference evidence="1" key="2">
    <citation type="submission" date="2025-09" db="UniProtKB">
        <authorList>
            <consortium name="Ensembl"/>
        </authorList>
    </citation>
    <scope>IDENTIFICATION</scope>
</reference>